<keyword evidence="1" id="KW-0472">Membrane</keyword>
<keyword evidence="1" id="KW-1133">Transmembrane helix</keyword>
<sequence>MRELQLLAHLIRGDRRRSKGDFGFFWVRLGPWVNALFFYLLVPRLVWLLKDDLDLTPYLPLVLGYWFLWLTPLGLGLGSALMLFEEQEVGFLALAVLPVSQRGLLAYRLWLPGLLAFFTLLGTLWIVSPGGIPLHRLAWLSLGGALLTPLLTFLLFAFAHHKTQAASLATLFRFLGLFALFGFLLPPEQQNLAGLVFPPYWFFKAYQIALTDGPGFWGHLGLGFLFLLPLLGWARGVFLEKYGKALLA</sequence>
<feature type="transmembrane region" description="Helical" evidence="1">
    <location>
        <begin position="105"/>
        <end position="127"/>
    </location>
</feature>
<feature type="transmembrane region" description="Helical" evidence="1">
    <location>
        <begin position="62"/>
        <end position="84"/>
    </location>
</feature>
<name>A0A1F6H0C5_9PROT</name>
<evidence type="ECO:0000256" key="1">
    <source>
        <dbReference type="SAM" id="Phobius"/>
    </source>
</evidence>
<gene>
    <name evidence="2" type="ORF">A2557_11955</name>
</gene>
<dbReference type="EMBL" id="MFNF01000011">
    <property type="protein sequence ID" value="OGH03846.1"/>
    <property type="molecule type" value="Genomic_DNA"/>
</dbReference>
<feature type="transmembrane region" description="Helical" evidence="1">
    <location>
        <begin position="139"/>
        <end position="158"/>
    </location>
</feature>
<feature type="transmembrane region" description="Helical" evidence="1">
    <location>
        <begin position="165"/>
        <end position="185"/>
    </location>
</feature>
<reference evidence="2 3" key="1">
    <citation type="journal article" date="2016" name="Nat. Commun.">
        <title>Thousands of microbial genomes shed light on interconnected biogeochemical processes in an aquifer system.</title>
        <authorList>
            <person name="Anantharaman K."/>
            <person name="Brown C.T."/>
            <person name="Hug L.A."/>
            <person name="Sharon I."/>
            <person name="Castelle C.J."/>
            <person name="Probst A.J."/>
            <person name="Thomas B.C."/>
            <person name="Singh A."/>
            <person name="Wilkins M.J."/>
            <person name="Karaoz U."/>
            <person name="Brodie E.L."/>
            <person name="Williams K.H."/>
            <person name="Hubbard S.S."/>
            <person name="Banfield J.F."/>
        </authorList>
    </citation>
    <scope>NUCLEOTIDE SEQUENCE [LARGE SCALE GENOMIC DNA]</scope>
</reference>
<proteinExistence type="predicted"/>
<dbReference type="AlphaFoldDB" id="A0A1F6H0C5"/>
<comment type="caution">
    <text evidence="2">The sequence shown here is derived from an EMBL/GenBank/DDBJ whole genome shotgun (WGS) entry which is preliminary data.</text>
</comment>
<evidence type="ECO:0000313" key="3">
    <source>
        <dbReference type="Proteomes" id="UP000177583"/>
    </source>
</evidence>
<feature type="transmembrane region" description="Helical" evidence="1">
    <location>
        <begin position="216"/>
        <end position="234"/>
    </location>
</feature>
<protein>
    <recommendedName>
        <fullName evidence="4">ABC-2 type transporter domain-containing protein</fullName>
    </recommendedName>
</protein>
<evidence type="ECO:0000313" key="2">
    <source>
        <dbReference type="EMBL" id="OGH03846.1"/>
    </source>
</evidence>
<feature type="transmembrane region" description="Helical" evidence="1">
    <location>
        <begin position="21"/>
        <end position="42"/>
    </location>
</feature>
<keyword evidence="1" id="KW-0812">Transmembrane</keyword>
<evidence type="ECO:0008006" key="4">
    <source>
        <dbReference type="Google" id="ProtNLM"/>
    </source>
</evidence>
<dbReference type="Proteomes" id="UP000177583">
    <property type="component" value="Unassembled WGS sequence"/>
</dbReference>
<accession>A0A1F6H0C5</accession>
<organism evidence="2 3">
    <name type="scientific">Candidatus Lambdaproteobacteria bacterium RIFOXYD2_FULL_56_26</name>
    <dbReference type="NCBI Taxonomy" id="1817773"/>
    <lineage>
        <taxon>Bacteria</taxon>
        <taxon>Pseudomonadati</taxon>
        <taxon>Pseudomonadota</taxon>
        <taxon>Candidatus Lambdaproteobacteria</taxon>
    </lineage>
</organism>